<keyword evidence="5 8" id="KW-0238">DNA-binding</keyword>
<evidence type="ECO:0000256" key="8">
    <source>
        <dbReference type="RuleBase" id="RU362092"/>
    </source>
</evidence>
<comment type="similarity">
    <text evidence="2 8">Belongs to the type IA topoisomerase family.</text>
</comment>
<gene>
    <name evidence="9" type="ORF">NTEN_LOCUS23219</name>
</gene>
<comment type="catalytic activity">
    <reaction evidence="1 8">
        <text>ATP-independent breakage of single-stranded DNA, followed by passage and rejoining.</text>
        <dbReference type="EC" id="5.6.2.1"/>
    </reaction>
</comment>
<evidence type="ECO:0000256" key="2">
    <source>
        <dbReference type="ARBA" id="ARBA00009446"/>
    </source>
</evidence>
<dbReference type="GO" id="GO:0003917">
    <property type="term" value="F:DNA topoisomerase type I (single strand cut, ATP-independent) activity"/>
    <property type="evidence" value="ECO:0007669"/>
    <property type="project" value="UniProtKB-EC"/>
</dbReference>
<dbReference type="SMART" id="SM00437">
    <property type="entry name" value="TOP1Ac"/>
    <property type="match status" value="1"/>
</dbReference>
<evidence type="ECO:0000256" key="5">
    <source>
        <dbReference type="ARBA" id="ARBA00023125"/>
    </source>
</evidence>
<evidence type="ECO:0000256" key="3">
    <source>
        <dbReference type="ARBA" id="ARBA00012891"/>
    </source>
</evidence>
<reference evidence="9 10" key="1">
    <citation type="submission" date="2020-02" db="EMBL/GenBank/DDBJ databases">
        <authorList>
            <person name="Ferguson B K."/>
        </authorList>
    </citation>
    <scope>NUCLEOTIDE SEQUENCE [LARGE SCALE GENOMIC DNA]</scope>
</reference>
<dbReference type="Pfam" id="PF23546">
    <property type="entry name" value="Zn_ribbon_TOP3B"/>
    <property type="match status" value="1"/>
</dbReference>
<evidence type="ECO:0000256" key="4">
    <source>
        <dbReference type="ARBA" id="ARBA00023029"/>
    </source>
</evidence>
<dbReference type="SMART" id="SM00493">
    <property type="entry name" value="TOPRIM"/>
    <property type="match status" value="1"/>
</dbReference>
<dbReference type="InterPro" id="IPR034144">
    <property type="entry name" value="TOPRIM_TopoIII"/>
</dbReference>
<organism evidence="9 10">
    <name type="scientific">Nesidiocoris tenuis</name>
    <dbReference type="NCBI Taxonomy" id="355587"/>
    <lineage>
        <taxon>Eukaryota</taxon>
        <taxon>Metazoa</taxon>
        <taxon>Ecdysozoa</taxon>
        <taxon>Arthropoda</taxon>
        <taxon>Hexapoda</taxon>
        <taxon>Insecta</taxon>
        <taxon>Pterygota</taxon>
        <taxon>Neoptera</taxon>
        <taxon>Paraneoptera</taxon>
        <taxon>Hemiptera</taxon>
        <taxon>Heteroptera</taxon>
        <taxon>Panheteroptera</taxon>
        <taxon>Cimicomorpha</taxon>
        <taxon>Miridae</taxon>
        <taxon>Dicyphina</taxon>
        <taxon>Nesidiocoris</taxon>
    </lineage>
</organism>
<dbReference type="EC" id="5.6.2.1" evidence="3 8"/>
<evidence type="ECO:0000256" key="1">
    <source>
        <dbReference type="ARBA" id="ARBA00000213"/>
    </source>
</evidence>
<dbReference type="PRINTS" id="PR00417">
    <property type="entry name" value="PRTPISMRASEI"/>
</dbReference>
<dbReference type="SUPFAM" id="SSF56712">
    <property type="entry name" value="Prokaryotic type I DNA topoisomerase"/>
    <property type="match status" value="1"/>
</dbReference>
<keyword evidence="6 8" id="KW-0413">Isomerase</keyword>
<dbReference type="Pfam" id="PF01131">
    <property type="entry name" value="Topoisom_bac"/>
    <property type="match status" value="1"/>
</dbReference>
<dbReference type="InterPro" id="IPR006171">
    <property type="entry name" value="TOPRIM_dom"/>
</dbReference>
<accession>A0A6H5HNL4</accession>
<dbReference type="Pfam" id="PF01751">
    <property type="entry name" value="Toprim"/>
    <property type="match status" value="1"/>
</dbReference>
<dbReference type="EMBL" id="CADCXU010033972">
    <property type="protein sequence ID" value="CAB0019507.1"/>
    <property type="molecule type" value="Genomic_DNA"/>
</dbReference>
<dbReference type="OrthoDB" id="430051at2759"/>
<dbReference type="InterPro" id="IPR056452">
    <property type="entry name" value="Zn_ribbon_TOP3B"/>
</dbReference>
<dbReference type="CDD" id="cd00186">
    <property type="entry name" value="TOP1Ac"/>
    <property type="match status" value="1"/>
</dbReference>
<dbReference type="Gene3D" id="1.10.290.10">
    <property type="entry name" value="Topoisomerase I, domain 4"/>
    <property type="match status" value="1"/>
</dbReference>
<dbReference type="PROSITE" id="PS50880">
    <property type="entry name" value="TOPRIM"/>
    <property type="match status" value="1"/>
</dbReference>
<keyword evidence="10" id="KW-1185">Reference proteome</keyword>
<dbReference type="InterPro" id="IPR003601">
    <property type="entry name" value="Topo_IA_2"/>
</dbReference>
<dbReference type="InterPro" id="IPR013497">
    <property type="entry name" value="Topo_IA_cen"/>
</dbReference>
<evidence type="ECO:0000313" key="10">
    <source>
        <dbReference type="Proteomes" id="UP000479000"/>
    </source>
</evidence>
<dbReference type="InterPro" id="IPR013826">
    <property type="entry name" value="Topo_IA_cen_sub3"/>
</dbReference>
<dbReference type="FunFam" id="1.10.290.10:FF:000001">
    <property type="entry name" value="DNA topoisomerase"/>
    <property type="match status" value="1"/>
</dbReference>
<dbReference type="InterPro" id="IPR013825">
    <property type="entry name" value="Topo_IA_cen_sub2"/>
</dbReference>
<dbReference type="InterPro" id="IPR003602">
    <property type="entry name" value="Topo_IA_DNA-bd_dom"/>
</dbReference>
<evidence type="ECO:0000256" key="7">
    <source>
        <dbReference type="ARBA" id="ARBA00056363"/>
    </source>
</evidence>
<dbReference type="InterPro" id="IPR000380">
    <property type="entry name" value="Topo_IA"/>
</dbReference>
<dbReference type="Gene3D" id="1.10.460.10">
    <property type="entry name" value="Topoisomerase I, domain 2"/>
    <property type="match status" value="1"/>
</dbReference>
<proteinExistence type="inferred from homology"/>
<dbReference type="PROSITE" id="PS00396">
    <property type="entry name" value="TOPO_IA_1"/>
    <property type="match status" value="1"/>
</dbReference>
<dbReference type="GO" id="GO:0006310">
    <property type="term" value="P:DNA recombination"/>
    <property type="evidence" value="ECO:0007669"/>
    <property type="project" value="TreeGrafter"/>
</dbReference>
<dbReference type="CDD" id="cd03362">
    <property type="entry name" value="TOPRIM_TopoIA_TopoIII"/>
    <property type="match status" value="1"/>
</dbReference>
<comment type="function">
    <text evidence="7">Releases the supercoiling and torsional tension of DNA introduced during the DNA replication and transcription by transiently cleaving and rejoining one strand of the DNA duplex. Introduces a single-strand break via transesterification at a target site in duplex DNA. The scissile phosphodiester is attacked by the catalytic tyrosine of the enzyme, resulting in the formation of a DNA-(5'-phosphotyrosyl)-enzyme intermediate and the expulsion of a 3'-OH DNA strand. The free DNA strand than undergoes passage around the unbroken strand thus removing DNA supercoils. Finally, in the religation step, the DNA 3'-OH attacks the covalent intermediate to expel the active-site tyrosine and restore the DNA phosphodiester backbone. Weakly relaxes negative supercoils and displays a distinct preference for binding single-stranded DNA.</text>
</comment>
<keyword evidence="4 8" id="KW-0799">Topoisomerase</keyword>
<dbReference type="PANTHER" id="PTHR11390">
    <property type="entry name" value="PROKARYOTIC DNA TOPOISOMERASE"/>
    <property type="match status" value="1"/>
</dbReference>
<protein>
    <recommendedName>
        <fullName evidence="3 8">DNA topoisomerase</fullName>
        <ecNumber evidence="3 8">5.6.2.1</ecNumber>
    </recommendedName>
</protein>
<dbReference type="Proteomes" id="UP000479000">
    <property type="component" value="Unassembled WGS sequence"/>
</dbReference>
<evidence type="ECO:0000256" key="6">
    <source>
        <dbReference type="ARBA" id="ARBA00023235"/>
    </source>
</evidence>
<dbReference type="PANTHER" id="PTHR11390:SF20">
    <property type="entry name" value="DNA TOPOISOMERASE 3-BETA-1"/>
    <property type="match status" value="1"/>
</dbReference>
<evidence type="ECO:0000313" key="9">
    <source>
        <dbReference type="EMBL" id="CAB0019507.1"/>
    </source>
</evidence>
<dbReference type="GO" id="GO:0005634">
    <property type="term" value="C:nucleus"/>
    <property type="evidence" value="ECO:0007669"/>
    <property type="project" value="TreeGrafter"/>
</dbReference>
<dbReference type="GO" id="GO:0006281">
    <property type="term" value="P:DNA repair"/>
    <property type="evidence" value="ECO:0007669"/>
    <property type="project" value="TreeGrafter"/>
</dbReference>
<dbReference type="Gene3D" id="3.40.50.140">
    <property type="match status" value="1"/>
</dbReference>
<dbReference type="PROSITE" id="PS52039">
    <property type="entry name" value="TOPO_IA_2"/>
    <property type="match status" value="1"/>
</dbReference>
<dbReference type="AlphaFoldDB" id="A0A6H5HNL4"/>
<name>A0A6H5HNL4_9HEMI</name>
<dbReference type="FunFam" id="3.40.50.140:FF:000002">
    <property type="entry name" value="DNA topoisomerase"/>
    <property type="match status" value="1"/>
</dbReference>
<dbReference type="GO" id="GO:0003677">
    <property type="term" value="F:DNA binding"/>
    <property type="evidence" value="ECO:0007669"/>
    <property type="project" value="UniProtKB-KW"/>
</dbReference>
<dbReference type="GO" id="GO:0006265">
    <property type="term" value="P:DNA topological change"/>
    <property type="evidence" value="ECO:0007669"/>
    <property type="project" value="InterPro"/>
</dbReference>
<sequence length="850" mass="95335">MKKSVLMVAEKPSLATSLANILSNGKCSTRKGSSQTVHEWSGSFQNEPVTFKMTSVCGHVMTLDFIGKYNNWDRVDPVDLFSCDTEKKEATPKLKIPSFLAQEAKSCDYLVLWLDCDKEGENICFEVIHAVKHTLHRSTSGDPIYRAKFSAITDKDIKAAMANLGRPNENEARSVDARQELDLRIGCAFTRFQTKFFQGKYGDLDASLISYGPCQTPTLGFCVKRHDEIQTFKPECYWVLQASIVTAENREIPLNWERVRCFEKDIANMFLQNVKEQPFARVVGTSHKDGVKQRPKALNTVELMRVGSSGLGMGPHHVMQIAEKLYTQGYISYPRTETTHYPTNFDLHGTLSQLAPSHEWGTEVAQILKDGLNQPLKGHDAGDHPPITPMRLASRNEFDSDSWKVYDYIVRHFIATISRDCKFITTTIRFTIGTENFSTSSKTLVSPGYTAIMHWQALPKNELAAPQFDVDEELPFQVRLVECQTGPPEHLTESELITLMEKHGIGTDASIPVHINNICQRNYVSVNSGRRLVPTTLGIVLVHGYQKIDPELVLPTMRSAVEKQLTLIAQGKADFDSVLRHTVEIFKLKFLYFVKNIEGMDQLFEVSFSPLAASGKAQSRCGKCRRYMKCIMSKPSRLHCSQCDETYSLPQNGNIRSYKELKCPLDEFELLTWSTGARGKSFPLCPYCYNHPPFRDMKKGSGCNSCTHPNCMHSFAVNGISACVECEGVLVLDPSSGPKWKMVCNKCDVIIHLFDEAHKVTVEESTCECGAQMVTVEYKPDKSKLSNGATEMTGCVFCTPEFLLLVEKHRAVASRPVAIGKSTRGRGRARAKGKPRQPKDKMAQLAAYFV</sequence>
<comment type="function">
    <text evidence="8">Introduces a single-strand break via transesterification at a target site in duplex DNA. Releases the supercoiling and torsional tension of DNA introduced during the DNA replication and transcription by transiently cleaving and rejoining one strand of the DNA duplex. The scissile phosphodiester is attacked by the catalytic tyrosine of the enzyme, resulting in the formation of a DNA-(5'-phosphotyrosyl)-enzyme intermediate and the expulsion of a 3'-OH DNA strand.</text>
</comment>
<dbReference type="Gene3D" id="2.70.20.10">
    <property type="entry name" value="Topoisomerase I, domain 3"/>
    <property type="match status" value="1"/>
</dbReference>
<dbReference type="SMART" id="SM00436">
    <property type="entry name" value="TOP1Bc"/>
    <property type="match status" value="1"/>
</dbReference>
<dbReference type="InterPro" id="IPR013824">
    <property type="entry name" value="Topo_IA_cen_sub1"/>
</dbReference>
<dbReference type="InterPro" id="IPR023405">
    <property type="entry name" value="Topo_IA_core_domain"/>
</dbReference>
<dbReference type="InterPro" id="IPR023406">
    <property type="entry name" value="Topo_IA_AS"/>
</dbReference>